<evidence type="ECO:0000259" key="1">
    <source>
        <dbReference type="PROSITE" id="PS51819"/>
    </source>
</evidence>
<keyword evidence="3" id="KW-1185">Reference proteome</keyword>
<keyword evidence="2" id="KW-0223">Dioxygenase</keyword>
<evidence type="ECO:0000313" key="3">
    <source>
        <dbReference type="Proteomes" id="UP000269265"/>
    </source>
</evidence>
<comment type="caution">
    <text evidence="2">The sequence shown here is derived from an EMBL/GenBank/DDBJ whole genome shotgun (WGS) entry which is preliminary data.</text>
</comment>
<keyword evidence="2" id="KW-0560">Oxidoreductase</keyword>
<dbReference type="CDD" id="cd06587">
    <property type="entry name" value="VOC"/>
    <property type="match status" value="1"/>
</dbReference>
<accession>A0A3R8T1B6</accession>
<dbReference type="EMBL" id="RSED01000009">
    <property type="protein sequence ID" value="RRS03853.1"/>
    <property type="molecule type" value="Genomic_DNA"/>
</dbReference>
<dbReference type="Pfam" id="PF00903">
    <property type="entry name" value="Glyoxalase"/>
    <property type="match status" value="2"/>
</dbReference>
<dbReference type="InterPro" id="IPR029068">
    <property type="entry name" value="Glyas_Bleomycin-R_OHBP_Dase"/>
</dbReference>
<dbReference type="AlphaFoldDB" id="A0A3R8T1B6"/>
<sequence length="327" mass="36358">MTATTQSPYFVPRRLGHVNLWVDDIPTSERFYSEVCGLTVEFTEPDLVATFLGTGHTPHDLGMIQKTNGVDRYGKDGLLQLPGTIGLHAGLNHLAWELENEAELVEAFRRLKADNVPTDITVDHQVAHSVYMFDPDGHYNEFYCDTVKDWRSVLSGPMALLTSHWDPLSTDGFTEGRYDTDPVLRTHPSAPLQPRRITHAVLKTAKMAEMERFYTHIGGLRVVARREGVVYLGGSQASQYEHNLVLVPAEAASYDHASFQLDSEATLDKAIAGLRQQGVSIAREVSLPWKRSIFLVDPDGLGSEWYVRRDAPIDLTARGDVALSDAA</sequence>
<protein>
    <submittedName>
        <fullName evidence="2">Dioxygenase</fullName>
    </submittedName>
</protein>
<name>A0A3R8T1B6_9BURK</name>
<dbReference type="PANTHER" id="PTHR43279">
    <property type="entry name" value="CATECHOL-2,3-DIOXYGENASE"/>
    <property type="match status" value="1"/>
</dbReference>
<dbReference type="PROSITE" id="PS51819">
    <property type="entry name" value="VOC"/>
    <property type="match status" value="2"/>
</dbReference>
<dbReference type="OrthoDB" id="9804944at2"/>
<feature type="domain" description="VOC" evidence="1">
    <location>
        <begin position="196"/>
        <end position="308"/>
    </location>
</feature>
<dbReference type="InterPro" id="IPR037523">
    <property type="entry name" value="VOC_core"/>
</dbReference>
<dbReference type="InterPro" id="IPR004360">
    <property type="entry name" value="Glyas_Fos-R_dOase_dom"/>
</dbReference>
<proteinExistence type="predicted"/>
<dbReference type="PANTHER" id="PTHR43279:SF1">
    <property type="entry name" value="CATECHOL-2,3-DIOXYGENASE"/>
    <property type="match status" value="1"/>
</dbReference>
<feature type="domain" description="VOC" evidence="1">
    <location>
        <begin position="14"/>
        <end position="145"/>
    </location>
</feature>
<dbReference type="Proteomes" id="UP000269265">
    <property type="component" value="Unassembled WGS sequence"/>
</dbReference>
<dbReference type="GO" id="GO:0051213">
    <property type="term" value="F:dioxygenase activity"/>
    <property type="evidence" value="ECO:0007669"/>
    <property type="project" value="UniProtKB-KW"/>
</dbReference>
<reference evidence="2 3" key="1">
    <citation type="submission" date="2018-12" db="EMBL/GenBank/DDBJ databases">
        <title>The whole draft genome of Aquabacterium sp. SJQ9.</title>
        <authorList>
            <person name="Sun L."/>
            <person name="Gao X."/>
            <person name="Chen W."/>
            <person name="Huang K."/>
        </authorList>
    </citation>
    <scope>NUCLEOTIDE SEQUENCE [LARGE SCALE GENOMIC DNA]</scope>
    <source>
        <strain evidence="2 3">SJQ9</strain>
    </source>
</reference>
<organism evidence="2 3">
    <name type="scientific">Aquabacterium soli</name>
    <dbReference type="NCBI Taxonomy" id="2493092"/>
    <lineage>
        <taxon>Bacteria</taxon>
        <taxon>Pseudomonadati</taxon>
        <taxon>Pseudomonadota</taxon>
        <taxon>Betaproteobacteria</taxon>
        <taxon>Burkholderiales</taxon>
        <taxon>Aquabacterium</taxon>
    </lineage>
</organism>
<gene>
    <name evidence="2" type="ORF">EIP75_12915</name>
</gene>
<dbReference type="Gene3D" id="3.10.180.10">
    <property type="entry name" value="2,3-Dihydroxybiphenyl 1,2-Dioxygenase, domain 1"/>
    <property type="match status" value="2"/>
</dbReference>
<dbReference type="RefSeq" id="WP_125243693.1">
    <property type="nucleotide sequence ID" value="NZ_RSED01000009.1"/>
</dbReference>
<evidence type="ECO:0000313" key="2">
    <source>
        <dbReference type="EMBL" id="RRS03853.1"/>
    </source>
</evidence>
<dbReference type="SUPFAM" id="SSF54593">
    <property type="entry name" value="Glyoxalase/Bleomycin resistance protein/Dihydroxybiphenyl dioxygenase"/>
    <property type="match status" value="2"/>
</dbReference>